<dbReference type="InterPro" id="IPR009050">
    <property type="entry name" value="Globin-like_sf"/>
</dbReference>
<dbReference type="Gene3D" id="1.10.490.10">
    <property type="entry name" value="Globins"/>
    <property type="match status" value="1"/>
</dbReference>
<feature type="domain" description="Methyl-accepting transducer" evidence="3">
    <location>
        <begin position="186"/>
        <end position="429"/>
    </location>
</feature>
<dbReference type="PANTHER" id="PTHR32089">
    <property type="entry name" value="METHYL-ACCEPTING CHEMOTAXIS PROTEIN MCPB"/>
    <property type="match status" value="1"/>
</dbReference>
<name>A0ABR8UCU0_9BACL</name>
<evidence type="ECO:0000259" key="3">
    <source>
        <dbReference type="PROSITE" id="PS50111"/>
    </source>
</evidence>
<dbReference type="EMBL" id="JACSQN010000016">
    <property type="protein sequence ID" value="MBD7985853.1"/>
    <property type="molecule type" value="Genomic_DNA"/>
</dbReference>
<evidence type="ECO:0000256" key="1">
    <source>
        <dbReference type="ARBA" id="ARBA00023224"/>
    </source>
</evidence>
<reference evidence="4 5" key="1">
    <citation type="submission" date="2020-08" db="EMBL/GenBank/DDBJ databases">
        <title>A Genomic Blueprint of the Chicken Gut Microbiome.</title>
        <authorList>
            <person name="Gilroy R."/>
            <person name="Ravi A."/>
            <person name="Getino M."/>
            <person name="Pursley I."/>
            <person name="Horton D.L."/>
            <person name="Alikhan N.-F."/>
            <person name="Baker D."/>
            <person name="Gharbi K."/>
            <person name="Hall N."/>
            <person name="Watson M."/>
            <person name="Adriaenssens E.M."/>
            <person name="Foster-Nyarko E."/>
            <person name="Jarju S."/>
            <person name="Secka A."/>
            <person name="Antonio M."/>
            <person name="Oren A."/>
            <person name="Chaudhuri R."/>
            <person name="La Ragione R.M."/>
            <person name="Hildebrand F."/>
            <person name="Pallen M.J."/>
        </authorList>
    </citation>
    <scope>NUCLEOTIDE SEQUENCE [LARGE SCALE GENOMIC DNA]</scope>
    <source>
        <strain evidence="4 5">Sa2YVA2</strain>
    </source>
</reference>
<dbReference type="Proteomes" id="UP000626786">
    <property type="component" value="Unassembled WGS sequence"/>
</dbReference>
<protein>
    <submittedName>
        <fullName evidence="4">Globin-coupled sensor protein</fullName>
    </submittedName>
</protein>
<dbReference type="Pfam" id="PF11563">
    <property type="entry name" value="Protoglobin"/>
    <property type="match status" value="1"/>
</dbReference>
<evidence type="ECO:0000313" key="5">
    <source>
        <dbReference type="Proteomes" id="UP000626786"/>
    </source>
</evidence>
<dbReference type="SUPFAM" id="SSF46458">
    <property type="entry name" value="Globin-like"/>
    <property type="match status" value="1"/>
</dbReference>
<keyword evidence="5" id="KW-1185">Reference proteome</keyword>
<dbReference type="PROSITE" id="PS50111">
    <property type="entry name" value="CHEMOTAXIS_TRANSDUC_2"/>
    <property type="match status" value="1"/>
</dbReference>
<dbReference type="CDD" id="cd01068">
    <property type="entry name" value="globin_sensor"/>
    <property type="match status" value="1"/>
</dbReference>
<gene>
    <name evidence="4" type="ORF">H9649_14870</name>
</gene>
<comment type="caution">
    <text evidence="4">The sequence shown here is derived from an EMBL/GenBank/DDBJ whole genome shotgun (WGS) entry which is preliminary data.</text>
</comment>
<dbReference type="InterPro" id="IPR039379">
    <property type="entry name" value="Protoglobin_sensor_dom"/>
</dbReference>
<evidence type="ECO:0000256" key="2">
    <source>
        <dbReference type="PROSITE-ProRule" id="PRU00284"/>
    </source>
</evidence>
<dbReference type="InterPro" id="IPR004089">
    <property type="entry name" value="MCPsignal_dom"/>
</dbReference>
<dbReference type="SUPFAM" id="SSF58104">
    <property type="entry name" value="Methyl-accepting chemotaxis protein (MCP) signaling domain"/>
    <property type="match status" value="1"/>
</dbReference>
<dbReference type="PANTHER" id="PTHR32089:SF118">
    <property type="entry name" value="HEME-BASED AEROTACTIC TRANSDUCER HEMAT"/>
    <property type="match status" value="1"/>
</dbReference>
<evidence type="ECO:0000313" key="4">
    <source>
        <dbReference type="EMBL" id="MBD7985853.1"/>
    </source>
</evidence>
<keyword evidence="1 2" id="KW-0807">Transducer</keyword>
<accession>A0ABR8UCU0</accession>
<dbReference type="SMART" id="SM00283">
    <property type="entry name" value="MA"/>
    <property type="match status" value="1"/>
</dbReference>
<dbReference type="InterPro" id="IPR012292">
    <property type="entry name" value="Globin/Proto"/>
</dbReference>
<dbReference type="Pfam" id="PF00015">
    <property type="entry name" value="MCPsignal"/>
    <property type="match status" value="1"/>
</dbReference>
<dbReference type="RefSeq" id="WP_191695680.1">
    <property type="nucleotide sequence ID" value="NZ_JACSQN010000016.1"/>
</dbReference>
<organism evidence="4 5">
    <name type="scientific">Sporosarcina quadrami</name>
    <dbReference type="NCBI Taxonomy" id="2762234"/>
    <lineage>
        <taxon>Bacteria</taxon>
        <taxon>Bacillati</taxon>
        <taxon>Bacillota</taxon>
        <taxon>Bacilli</taxon>
        <taxon>Bacillales</taxon>
        <taxon>Caryophanaceae</taxon>
        <taxon>Sporosarcina</taxon>
    </lineage>
</organism>
<dbReference type="Gene3D" id="1.10.287.950">
    <property type="entry name" value="Methyl-accepting chemotaxis protein"/>
    <property type="match status" value="1"/>
</dbReference>
<dbReference type="InterPro" id="IPR044398">
    <property type="entry name" value="Globin-sensor_dom"/>
</dbReference>
<sequence length="432" mass="48148">MALFTKKRDVTELPLLERAKQELTNVTIAKDLPKDIKSQLTMSNLTENDLAILRVLIPEVKTNAESIVSNFYVNLENEESLRKIISNNSTVDRLRITLEKHISEMFDGKIDKQYVEARHRIAVIHARIGLEPKWYLSSFQDLLNSFFAVIDASSLVAGDKVIAINCIAKILNFEQQLVLEVYEQENEQKLIDENDKKTALMEEIQQSSLVLYEVIDKTTSEVHDMTTVLETLNSLADDNTVLADEISNASKKEQNALHSTVSQSVEIQSNMDSIRVRAEELKTLNVKISSIAEIVTGIANQTNLLSLNASIEAARAGEHGKGFAVVAGEVGKLAANTKASVEEIGVILDETEKKTNLIVKEVEELRLLVDKEHEQIALSSNSFASIVDSMVTMQERNAQLHTDIEKIFASIKSFEHSTEEISASAHALSEMQ</sequence>
<proteinExistence type="predicted"/>